<evidence type="ECO:0000256" key="1">
    <source>
        <dbReference type="SAM" id="MobiDB-lite"/>
    </source>
</evidence>
<evidence type="ECO:0000313" key="2">
    <source>
        <dbReference type="Proteomes" id="UP001652741"/>
    </source>
</evidence>
<reference evidence="3" key="1">
    <citation type="submission" date="2025-08" db="UniProtKB">
        <authorList>
            <consortium name="RefSeq"/>
        </authorList>
    </citation>
    <scope>IDENTIFICATION</scope>
</reference>
<name>A0ABM3EK78_SALSA</name>
<feature type="region of interest" description="Disordered" evidence="1">
    <location>
        <begin position="22"/>
        <end position="113"/>
    </location>
</feature>
<gene>
    <name evidence="3" type="primary">LOC123741727</name>
</gene>
<keyword evidence="2" id="KW-1185">Reference proteome</keyword>
<proteinExistence type="predicted"/>
<sequence>MERVANYWQKSAMMVNSLTQKSDYRCPGEDLSPGHKAPAKSPLAWRCRDRPQPPPRPTALTLARLQMKEGRTNEHSSSQKAHAWRPSSATSAIPPVQPMTGWGPVETKAKQRKPSQVSRSVFYLEDGVVFKSYPKPKSVRKSIPLVTLPKQEEICSTKRWLKRFSIKRQKLDIYKLVSGPDCTHHKKLVPSVLKRESAKYCSIFPSVHINGSQRRMASITYFGMNTN</sequence>
<organism evidence="2 3">
    <name type="scientific">Salmo salar</name>
    <name type="common">Atlantic salmon</name>
    <dbReference type="NCBI Taxonomy" id="8030"/>
    <lineage>
        <taxon>Eukaryota</taxon>
        <taxon>Metazoa</taxon>
        <taxon>Chordata</taxon>
        <taxon>Craniata</taxon>
        <taxon>Vertebrata</taxon>
        <taxon>Euteleostomi</taxon>
        <taxon>Actinopterygii</taxon>
        <taxon>Neopterygii</taxon>
        <taxon>Teleostei</taxon>
        <taxon>Protacanthopterygii</taxon>
        <taxon>Salmoniformes</taxon>
        <taxon>Salmonidae</taxon>
        <taxon>Salmoninae</taxon>
        <taxon>Salmo</taxon>
    </lineage>
</organism>
<dbReference type="PANTHER" id="PTHR46478">
    <property type="entry name" value="VON WILLEBRAND FACTOR A DOMAIN-CONTAINING PROTEIN 3A"/>
    <property type="match status" value="1"/>
</dbReference>
<protein>
    <submittedName>
        <fullName evidence="3">von Willebrand factor A domain-containing protein 3A-like isoform X2</fullName>
    </submittedName>
</protein>
<dbReference type="Proteomes" id="UP001652741">
    <property type="component" value="Chromosome ssa03"/>
</dbReference>
<dbReference type="PANTHER" id="PTHR46478:SF1">
    <property type="entry name" value="VON WILLEBRAND FACTOR A DOMAIN-CONTAINING PROTEIN 3A"/>
    <property type="match status" value="1"/>
</dbReference>
<dbReference type="RefSeq" id="XP_045571456.1">
    <property type="nucleotide sequence ID" value="XM_045715500.1"/>
</dbReference>
<evidence type="ECO:0000313" key="3">
    <source>
        <dbReference type="RefSeq" id="XP_045571456.1"/>
    </source>
</evidence>
<dbReference type="GeneID" id="123741727"/>
<accession>A0ABM3EK78</accession>